<dbReference type="PANTHER" id="PTHR42905">
    <property type="entry name" value="PHOSPHOENOLPYRUVATE CARBOXYLASE"/>
    <property type="match status" value="1"/>
</dbReference>
<dbReference type="AlphaFoldDB" id="A0A344PNI4"/>
<dbReference type="RefSeq" id="WP_114077227.1">
    <property type="nucleotide sequence ID" value="NZ_CP030918.1"/>
</dbReference>
<dbReference type="GO" id="GO:0016829">
    <property type="term" value="F:lyase activity"/>
    <property type="evidence" value="ECO:0007669"/>
    <property type="project" value="UniProtKB-KW"/>
</dbReference>
<keyword evidence="2" id="KW-1185">Reference proteome</keyword>
<dbReference type="InterPro" id="IPR015813">
    <property type="entry name" value="Pyrv/PenolPyrv_kinase-like_dom"/>
</dbReference>
<dbReference type="SUPFAM" id="SSF51621">
    <property type="entry name" value="Phosphoenolpyruvate/pyruvate domain"/>
    <property type="match status" value="1"/>
</dbReference>
<gene>
    <name evidence="1" type="ORF">DRW48_15770</name>
</gene>
<dbReference type="InterPro" id="IPR039556">
    <property type="entry name" value="ICL/PEPM"/>
</dbReference>
<accession>A0A344PNI4</accession>
<dbReference type="Proteomes" id="UP000252023">
    <property type="component" value="Chromosome"/>
</dbReference>
<dbReference type="InterPro" id="IPR040442">
    <property type="entry name" value="Pyrv_kinase-like_dom_sf"/>
</dbReference>
<evidence type="ECO:0000313" key="2">
    <source>
        <dbReference type="Proteomes" id="UP000252023"/>
    </source>
</evidence>
<keyword evidence="1" id="KW-0456">Lyase</keyword>
<sequence>MEDQIAKARAFRALHVPGKPVVLYNIWDAGSARAVQRAGAKAIATGSWSVAAANGYDDGQAMPMSEVLAAARRIVQSVDLPVSIDFEGGYAAAPDAVADNVRLLLEVGAIGLNFEDQVVGGEGLHPIAEQAERVAAVRSAAEALGVPTFINARTDLFLKASAEEHPALLDEAVQRAAVYAAAGADGFFAPGLREPGLVTELCKRVALPVNIMLSDPADVGAVARLGVGRISFGPAPYRTAMAGIEAAAQGLA</sequence>
<evidence type="ECO:0000313" key="1">
    <source>
        <dbReference type="EMBL" id="AXC50939.1"/>
    </source>
</evidence>
<dbReference type="CDD" id="cd00377">
    <property type="entry name" value="ICL_PEPM"/>
    <property type="match status" value="1"/>
</dbReference>
<dbReference type="KEGG" id="pars:DRW48_15770"/>
<protein>
    <submittedName>
        <fullName evidence="1">Isocitrate lyase/phosphoenolpyruvate mutase family protein</fullName>
    </submittedName>
</protein>
<dbReference type="Gene3D" id="3.20.20.60">
    <property type="entry name" value="Phosphoenolpyruvate-binding domains"/>
    <property type="match status" value="1"/>
</dbReference>
<dbReference type="EMBL" id="CP030918">
    <property type="protein sequence ID" value="AXC50939.1"/>
    <property type="molecule type" value="Genomic_DNA"/>
</dbReference>
<name>A0A344PNI4_9RHOB</name>
<dbReference type="OrthoDB" id="9785398at2"/>
<keyword evidence="1" id="KW-0670">Pyruvate</keyword>
<proteinExistence type="predicted"/>
<dbReference type="Pfam" id="PF13714">
    <property type="entry name" value="PEP_mutase"/>
    <property type="match status" value="1"/>
</dbReference>
<dbReference type="PANTHER" id="PTHR42905:SF16">
    <property type="entry name" value="CARBOXYPHOSPHONOENOLPYRUVATE PHOSPHONOMUTASE-LIKE PROTEIN (AFU_ORTHOLOGUE AFUA_5G07230)"/>
    <property type="match status" value="1"/>
</dbReference>
<organism evidence="1 2">
    <name type="scientific">Paracoccus suum</name>
    <dbReference type="NCBI Taxonomy" id="2259340"/>
    <lineage>
        <taxon>Bacteria</taxon>
        <taxon>Pseudomonadati</taxon>
        <taxon>Pseudomonadota</taxon>
        <taxon>Alphaproteobacteria</taxon>
        <taxon>Rhodobacterales</taxon>
        <taxon>Paracoccaceae</taxon>
        <taxon>Paracoccus</taxon>
    </lineage>
</organism>
<reference evidence="2" key="1">
    <citation type="submission" date="2018-07" db="EMBL/GenBank/DDBJ databases">
        <title>Genome sequencing of Paracoccus sp. SC2-6.</title>
        <authorList>
            <person name="Heo J."/>
            <person name="Kim S.-J."/>
            <person name="Kwon S.-W."/>
        </authorList>
    </citation>
    <scope>NUCLEOTIDE SEQUENCE [LARGE SCALE GENOMIC DNA]</scope>
    <source>
        <strain evidence="2">SC2-6</strain>
    </source>
</reference>